<dbReference type="Pfam" id="PF04542">
    <property type="entry name" value="Sigma70_r2"/>
    <property type="match status" value="1"/>
</dbReference>
<feature type="domain" description="RNA polymerase sigma-70 region 2" evidence="7">
    <location>
        <begin position="25"/>
        <end position="91"/>
    </location>
</feature>
<evidence type="ECO:0000259" key="7">
    <source>
        <dbReference type="Pfam" id="PF04542"/>
    </source>
</evidence>
<evidence type="ECO:0000256" key="2">
    <source>
        <dbReference type="ARBA" id="ARBA00023015"/>
    </source>
</evidence>
<dbReference type="SUPFAM" id="SSF88659">
    <property type="entry name" value="Sigma3 and sigma4 domains of RNA polymerase sigma factors"/>
    <property type="match status" value="1"/>
</dbReference>
<dbReference type="OrthoDB" id="9780326at2"/>
<keyword evidence="3 6" id="KW-0731">Sigma factor</keyword>
<dbReference type="PANTHER" id="PTHR43133">
    <property type="entry name" value="RNA POLYMERASE ECF-TYPE SIGMA FACTO"/>
    <property type="match status" value="1"/>
</dbReference>
<name>A0A179DDY5_9SPHI</name>
<evidence type="ECO:0000256" key="4">
    <source>
        <dbReference type="ARBA" id="ARBA00023125"/>
    </source>
</evidence>
<proteinExistence type="inferred from homology"/>
<dbReference type="InterPro" id="IPR013324">
    <property type="entry name" value="RNA_pol_sigma_r3/r4-like"/>
</dbReference>
<evidence type="ECO:0000256" key="3">
    <source>
        <dbReference type="ARBA" id="ARBA00023082"/>
    </source>
</evidence>
<keyword evidence="5 6" id="KW-0804">Transcription</keyword>
<reference evidence="9 10" key="2">
    <citation type="submission" date="2016-06" db="EMBL/GenBank/DDBJ databases">
        <title>Pedobacter psychrophilus sp. nov., isolated from Antarctic fragmentary rock.</title>
        <authorList>
            <person name="Svec P."/>
        </authorList>
    </citation>
    <scope>NUCLEOTIDE SEQUENCE [LARGE SCALE GENOMIC DNA]</scope>
    <source>
        <strain evidence="9 10">CCM 8644</strain>
    </source>
</reference>
<dbReference type="EMBL" id="LWHJ01000029">
    <property type="protein sequence ID" value="OAQ38729.1"/>
    <property type="molecule type" value="Genomic_DNA"/>
</dbReference>
<keyword evidence="2 6" id="KW-0805">Transcription regulation</keyword>
<keyword evidence="10" id="KW-1185">Reference proteome</keyword>
<dbReference type="InterPro" id="IPR014284">
    <property type="entry name" value="RNA_pol_sigma-70_dom"/>
</dbReference>
<dbReference type="PROSITE" id="PS01063">
    <property type="entry name" value="SIGMA70_ECF"/>
    <property type="match status" value="1"/>
</dbReference>
<evidence type="ECO:0000313" key="9">
    <source>
        <dbReference type="EMBL" id="OAQ38729.1"/>
    </source>
</evidence>
<evidence type="ECO:0000256" key="6">
    <source>
        <dbReference type="RuleBase" id="RU000716"/>
    </source>
</evidence>
<sequence length="192" mass="22391">MRNKSSDLEIIDVILNGNQSAYADLVKRHQSYVFSLAMRFTRKREDAEEVAQETFVKAYRSLSQYKKESKFSTWLYTITYHTAMTHLRKKKLETSSLDDEANLIQLESKGAYDEYSVEKKSRSFYLNKAIGMLLPDDAAIITLFYQGEQSLEEIATVMNLEPNTVKVKLHRARHKLKERLETLLKNEVKELL</sequence>
<dbReference type="Gene3D" id="1.10.10.10">
    <property type="entry name" value="Winged helix-like DNA-binding domain superfamily/Winged helix DNA-binding domain"/>
    <property type="match status" value="1"/>
</dbReference>
<dbReference type="Pfam" id="PF08281">
    <property type="entry name" value="Sigma70_r4_2"/>
    <property type="match status" value="1"/>
</dbReference>
<organism evidence="9 10">
    <name type="scientific">Pedobacter psychrophilus</name>
    <dbReference type="NCBI Taxonomy" id="1826909"/>
    <lineage>
        <taxon>Bacteria</taxon>
        <taxon>Pseudomonadati</taxon>
        <taxon>Bacteroidota</taxon>
        <taxon>Sphingobacteriia</taxon>
        <taxon>Sphingobacteriales</taxon>
        <taxon>Sphingobacteriaceae</taxon>
        <taxon>Pedobacter</taxon>
    </lineage>
</organism>
<feature type="domain" description="RNA polymerase sigma factor 70 region 4 type 2" evidence="8">
    <location>
        <begin position="125"/>
        <end position="176"/>
    </location>
</feature>
<evidence type="ECO:0000259" key="8">
    <source>
        <dbReference type="Pfam" id="PF08281"/>
    </source>
</evidence>
<dbReference type="PANTHER" id="PTHR43133:SF51">
    <property type="entry name" value="RNA POLYMERASE SIGMA FACTOR"/>
    <property type="match status" value="1"/>
</dbReference>
<reference evidence="9 10" key="1">
    <citation type="submission" date="2016-04" db="EMBL/GenBank/DDBJ databases">
        <authorList>
            <person name="Evans L.H."/>
            <person name="Alamgir A."/>
            <person name="Owens N."/>
            <person name="Weber N.D."/>
            <person name="Virtaneva K."/>
            <person name="Barbian K."/>
            <person name="Babar A."/>
            <person name="Rosenke K."/>
        </authorList>
    </citation>
    <scope>NUCLEOTIDE SEQUENCE [LARGE SCALE GENOMIC DNA]</scope>
    <source>
        <strain evidence="9 10">CCM 8644</strain>
    </source>
</reference>
<evidence type="ECO:0000256" key="1">
    <source>
        <dbReference type="ARBA" id="ARBA00010641"/>
    </source>
</evidence>
<dbReference type="GO" id="GO:0003677">
    <property type="term" value="F:DNA binding"/>
    <property type="evidence" value="ECO:0007669"/>
    <property type="project" value="UniProtKB-KW"/>
</dbReference>
<accession>A0A179DDY5</accession>
<protein>
    <recommendedName>
        <fullName evidence="6">RNA polymerase sigma factor</fullName>
    </recommendedName>
</protein>
<dbReference type="Gene3D" id="1.10.1740.10">
    <property type="match status" value="1"/>
</dbReference>
<dbReference type="NCBIfam" id="TIGR02937">
    <property type="entry name" value="sigma70-ECF"/>
    <property type="match status" value="1"/>
</dbReference>
<dbReference type="AlphaFoldDB" id="A0A179DDY5"/>
<dbReference type="InterPro" id="IPR039425">
    <property type="entry name" value="RNA_pol_sigma-70-like"/>
</dbReference>
<dbReference type="InterPro" id="IPR013325">
    <property type="entry name" value="RNA_pol_sigma_r2"/>
</dbReference>
<gene>
    <name evidence="9" type="ORF">A5893_11810</name>
</gene>
<dbReference type="InterPro" id="IPR036388">
    <property type="entry name" value="WH-like_DNA-bd_sf"/>
</dbReference>
<dbReference type="RefSeq" id="WP_068822881.1">
    <property type="nucleotide sequence ID" value="NZ_LWHJ01000029.1"/>
</dbReference>
<dbReference type="GO" id="GO:0016987">
    <property type="term" value="F:sigma factor activity"/>
    <property type="evidence" value="ECO:0007669"/>
    <property type="project" value="UniProtKB-KW"/>
</dbReference>
<dbReference type="InterPro" id="IPR007627">
    <property type="entry name" value="RNA_pol_sigma70_r2"/>
</dbReference>
<dbReference type="InterPro" id="IPR013249">
    <property type="entry name" value="RNA_pol_sigma70_r4_t2"/>
</dbReference>
<dbReference type="GO" id="GO:0006352">
    <property type="term" value="P:DNA-templated transcription initiation"/>
    <property type="evidence" value="ECO:0007669"/>
    <property type="project" value="InterPro"/>
</dbReference>
<dbReference type="Proteomes" id="UP000078459">
    <property type="component" value="Unassembled WGS sequence"/>
</dbReference>
<dbReference type="STRING" id="1826909.A5893_11810"/>
<dbReference type="SUPFAM" id="SSF88946">
    <property type="entry name" value="Sigma2 domain of RNA polymerase sigma factors"/>
    <property type="match status" value="1"/>
</dbReference>
<evidence type="ECO:0000313" key="10">
    <source>
        <dbReference type="Proteomes" id="UP000078459"/>
    </source>
</evidence>
<comment type="caution">
    <text evidence="9">The sequence shown here is derived from an EMBL/GenBank/DDBJ whole genome shotgun (WGS) entry which is preliminary data.</text>
</comment>
<evidence type="ECO:0000256" key="5">
    <source>
        <dbReference type="ARBA" id="ARBA00023163"/>
    </source>
</evidence>
<dbReference type="InterPro" id="IPR000838">
    <property type="entry name" value="RNA_pol_sigma70_ECF_CS"/>
</dbReference>
<keyword evidence="4 6" id="KW-0238">DNA-binding</keyword>
<comment type="similarity">
    <text evidence="1 6">Belongs to the sigma-70 factor family. ECF subfamily.</text>
</comment>